<keyword evidence="3" id="KW-0813">Transport</keyword>
<keyword evidence="7" id="KW-0998">Cell outer membrane</keyword>
<sequence>MKKKYLFVSCLLIRGLAFGQQVEPEPHKISLSDAIDLAARNYPSIKAKKAEKSIAEFNLKAVQKERLPDLIVQDQYQFATNNSLVGATFPVEGPVPSVSGGIRPNNIYQPVWGSFTSLQVNWQAYTFGRIKANIDVAQKATVRQQFDYENEVFQHQIKVIDAYLALLVFQKTVRIQEVNLQRATTFRDVTNAKVISGLRAGIDSSFAGAEVSKAKLLLLQSQQNERSQRIRLGELLGNAAGNMAADSMQFYQKLPTLLREYPDVTQNPLLKVFNSQIDLIKSRSVAIKKSLNPRIVLSASAWARGSGVSNSSDSYSSNFFDGVGYQIGNYLLGAGISWNITPIFRIRHQVSAELQRAQQFQHLLQEQELRLSSQSANANVQIKLAMEQALEAPIQTNAARGAYMQATARYDSGLATLLEVSQAFLLLNRAEVDQSIAINNVWRALLLKAASVGNLSVFLNQVNGQ</sequence>
<dbReference type="RefSeq" id="WP_340236362.1">
    <property type="nucleotide sequence ID" value="NZ_JBBEWC010000006.1"/>
</dbReference>
<evidence type="ECO:0000256" key="6">
    <source>
        <dbReference type="ARBA" id="ARBA00023136"/>
    </source>
</evidence>
<evidence type="ECO:0000256" key="4">
    <source>
        <dbReference type="ARBA" id="ARBA00022452"/>
    </source>
</evidence>
<keyword evidence="6" id="KW-0472">Membrane</keyword>
<keyword evidence="9" id="KW-1185">Reference proteome</keyword>
<dbReference type="EMBL" id="JBHULC010000003">
    <property type="protein sequence ID" value="MFD2519783.1"/>
    <property type="molecule type" value="Genomic_DNA"/>
</dbReference>
<keyword evidence="5" id="KW-0812">Transmembrane</keyword>
<evidence type="ECO:0000256" key="2">
    <source>
        <dbReference type="ARBA" id="ARBA00007613"/>
    </source>
</evidence>
<evidence type="ECO:0000256" key="1">
    <source>
        <dbReference type="ARBA" id="ARBA00004442"/>
    </source>
</evidence>
<accession>A0ABW5J3T2</accession>
<comment type="caution">
    <text evidence="8">The sequence shown here is derived from an EMBL/GenBank/DDBJ whole genome shotgun (WGS) entry which is preliminary data.</text>
</comment>
<organism evidence="8 9">
    <name type="scientific">Emticicia soli</name>
    <dbReference type="NCBI Taxonomy" id="2027878"/>
    <lineage>
        <taxon>Bacteria</taxon>
        <taxon>Pseudomonadati</taxon>
        <taxon>Bacteroidota</taxon>
        <taxon>Cytophagia</taxon>
        <taxon>Cytophagales</taxon>
        <taxon>Leadbetterellaceae</taxon>
        <taxon>Emticicia</taxon>
    </lineage>
</organism>
<evidence type="ECO:0000256" key="3">
    <source>
        <dbReference type="ARBA" id="ARBA00022448"/>
    </source>
</evidence>
<dbReference type="Gene3D" id="1.20.1600.10">
    <property type="entry name" value="Outer membrane efflux proteins (OEP)"/>
    <property type="match status" value="1"/>
</dbReference>
<dbReference type="Proteomes" id="UP001597510">
    <property type="component" value="Unassembled WGS sequence"/>
</dbReference>
<gene>
    <name evidence="8" type="ORF">ACFSR2_02735</name>
</gene>
<evidence type="ECO:0000256" key="5">
    <source>
        <dbReference type="ARBA" id="ARBA00022692"/>
    </source>
</evidence>
<evidence type="ECO:0000313" key="8">
    <source>
        <dbReference type="EMBL" id="MFD2519783.1"/>
    </source>
</evidence>
<proteinExistence type="inferred from homology"/>
<dbReference type="InterPro" id="IPR003423">
    <property type="entry name" value="OMP_efflux"/>
</dbReference>
<dbReference type="Pfam" id="PF02321">
    <property type="entry name" value="OEP"/>
    <property type="match status" value="2"/>
</dbReference>
<dbReference type="PANTHER" id="PTHR30026:SF20">
    <property type="entry name" value="OUTER MEMBRANE PROTEIN TOLC"/>
    <property type="match status" value="1"/>
</dbReference>
<comment type="subcellular location">
    <subcellularLocation>
        <location evidence="1">Cell outer membrane</location>
    </subcellularLocation>
</comment>
<reference evidence="9" key="1">
    <citation type="journal article" date="2019" name="Int. J. Syst. Evol. Microbiol.">
        <title>The Global Catalogue of Microorganisms (GCM) 10K type strain sequencing project: providing services to taxonomists for standard genome sequencing and annotation.</title>
        <authorList>
            <consortium name="The Broad Institute Genomics Platform"/>
            <consortium name="The Broad Institute Genome Sequencing Center for Infectious Disease"/>
            <person name="Wu L."/>
            <person name="Ma J."/>
        </authorList>
    </citation>
    <scope>NUCLEOTIDE SEQUENCE [LARGE SCALE GENOMIC DNA]</scope>
    <source>
        <strain evidence="9">KCTC 52344</strain>
    </source>
</reference>
<comment type="similarity">
    <text evidence="2">Belongs to the outer membrane factor (OMF) (TC 1.B.17) family.</text>
</comment>
<protein>
    <submittedName>
        <fullName evidence="8">TolC family protein</fullName>
    </submittedName>
</protein>
<dbReference type="SUPFAM" id="SSF56954">
    <property type="entry name" value="Outer membrane efflux proteins (OEP)"/>
    <property type="match status" value="1"/>
</dbReference>
<evidence type="ECO:0000256" key="7">
    <source>
        <dbReference type="ARBA" id="ARBA00023237"/>
    </source>
</evidence>
<evidence type="ECO:0000313" key="9">
    <source>
        <dbReference type="Proteomes" id="UP001597510"/>
    </source>
</evidence>
<name>A0ABW5J3T2_9BACT</name>
<dbReference type="InterPro" id="IPR051906">
    <property type="entry name" value="TolC-like"/>
</dbReference>
<dbReference type="PANTHER" id="PTHR30026">
    <property type="entry name" value="OUTER MEMBRANE PROTEIN TOLC"/>
    <property type="match status" value="1"/>
</dbReference>
<keyword evidence="4" id="KW-1134">Transmembrane beta strand</keyword>